<dbReference type="InterPro" id="IPR036390">
    <property type="entry name" value="WH_DNA-bd_sf"/>
</dbReference>
<sequence length="105" mass="11871">MTDELVPRAQIERAAQRFKILSEPVRLELLNQMQLQGEQTVSELVEATGHRQANVSKHLGLMASEGLLDRRKEGLYVYYQISDPTLSALCMLVCGRLREETVAVE</sequence>
<evidence type="ECO:0000313" key="5">
    <source>
        <dbReference type="EMBL" id="PEN13205.1"/>
    </source>
</evidence>
<keyword evidence="2" id="KW-0238">DNA-binding</keyword>
<dbReference type="InterPro" id="IPR051081">
    <property type="entry name" value="HTH_MetalResp_TranReg"/>
</dbReference>
<gene>
    <name evidence="5" type="ORF">CRI94_11225</name>
</gene>
<evidence type="ECO:0000256" key="1">
    <source>
        <dbReference type="ARBA" id="ARBA00023015"/>
    </source>
</evidence>
<dbReference type="GO" id="GO:0003677">
    <property type="term" value="F:DNA binding"/>
    <property type="evidence" value="ECO:0007669"/>
    <property type="project" value="UniProtKB-KW"/>
</dbReference>
<dbReference type="Gene3D" id="1.10.10.10">
    <property type="entry name" value="Winged helix-like DNA-binding domain superfamily/Winged helix DNA-binding domain"/>
    <property type="match status" value="1"/>
</dbReference>
<accession>A0A2A8CWX8</accession>
<keyword evidence="6" id="KW-1185">Reference proteome</keyword>
<dbReference type="Pfam" id="PF01022">
    <property type="entry name" value="HTH_5"/>
    <property type="match status" value="1"/>
</dbReference>
<dbReference type="OrthoDB" id="9799175at2"/>
<protein>
    <submittedName>
        <fullName evidence="5">Transcriptional regulator</fullName>
    </submittedName>
</protein>
<dbReference type="PROSITE" id="PS50987">
    <property type="entry name" value="HTH_ARSR_2"/>
    <property type="match status" value="1"/>
</dbReference>
<feature type="domain" description="HTH arsR-type" evidence="4">
    <location>
        <begin position="6"/>
        <end position="101"/>
    </location>
</feature>
<evidence type="ECO:0000313" key="6">
    <source>
        <dbReference type="Proteomes" id="UP000220102"/>
    </source>
</evidence>
<dbReference type="NCBIfam" id="NF033788">
    <property type="entry name" value="HTH_metalloreg"/>
    <property type="match status" value="1"/>
</dbReference>
<dbReference type="CDD" id="cd00090">
    <property type="entry name" value="HTH_ARSR"/>
    <property type="match status" value="1"/>
</dbReference>
<dbReference type="InterPro" id="IPR001845">
    <property type="entry name" value="HTH_ArsR_DNA-bd_dom"/>
</dbReference>
<dbReference type="PANTHER" id="PTHR33154:SF18">
    <property type="entry name" value="ARSENICAL RESISTANCE OPERON REPRESSOR"/>
    <property type="match status" value="1"/>
</dbReference>
<dbReference type="RefSeq" id="WP_098075798.1">
    <property type="nucleotide sequence ID" value="NZ_PDEQ01000005.1"/>
</dbReference>
<reference evidence="5 6" key="1">
    <citation type="submission" date="2017-10" db="EMBL/GenBank/DDBJ databases">
        <title>Draft genome of Longibacter Salinarum.</title>
        <authorList>
            <person name="Goh K.M."/>
            <person name="Shamsir M.S."/>
            <person name="Lim S.W."/>
        </authorList>
    </citation>
    <scope>NUCLEOTIDE SEQUENCE [LARGE SCALE GENOMIC DNA]</scope>
    <source>
        <strain evidence="5 6">KCTC 52045</strain>
    </source>
</reference>
<keyword evidence="3" id="KW-0804">Transcription</keyword>
<evidence type="ECO:0000259" key="4">
    <source>
        <dbReference type="PROSITE" id="PS50987"/>
    </source>
</evidence>
<evidence type="ECO:0000256" key="3">
    <source>
        <dbReference type="ARBA" id="ARBA00023163"/>
    </source>
</evidence>
<keyword evidence="1" id="KW-0805">Transcription regulation</keyword>
<dbReference type="InterPro" id="IPR011991">
    <property type="entry name" value="ArsR-like_HTH"/>
</dbReference>
<dbReference type="Proteomes" id="UP000220102">
    <property type="component" value="Unassembled WGS sequence"/>
</dbReference>
<dbReference type="SUPFAM" id="SSF46785">
    <property type="entry name" value="Winged helix' DNA-binding domain"/>
    <property type="match status" value="1"/>
</dbReference>
<dbReference type="AlphaFoldDB" id="A0A2A8CWX8"/>
<dbReference type="SMART" id="SM00418">
    <property type="entry name" value="HTH_ARSR"/>
    <property type="match status" value="1"/>
</dbReference>
<dbReference type="PANTHER" id="PTHR33154">
    <property type="entry name" value="TRANSCRIPTIONAL REGULATOR, ARSR FAMILY"/>
    <property type="match status" value="1"/>
</dbReference>
<name>A0A2A8CWX8_9BACT</name>
<organism evidence="5 6">
    <name type="scientific">Longibacter salinarum</name>
    <dbReference type="NCBI Taxonomy" id="1850348"/>
    <lineage>
        <taxon>Bacteria</taxon>
        <taxon>Pseudomonadati</taxon>
        <taxon>Rhodothermota</taxon>
        <taxon>Rhodothermia</taxon>
        <taxon>Rhodothermales</taxon>
        <taxon>Salisaetaceae</taxon>
        <taxon>Longibacter</taxon>
    </lineage>
</organism>
<dbReference type="EMBL" id="PDEQ01000005">
    <property type="protein sequence ID" value="PEN13205.1"/>
    <property type="molecule type" value="Genomic_DNA"/>
</dbReference>
<dbReference type="GO" id="GO:0003700">
    <property type="term" value="F:DNA-binding transcription factor activity"/>
    <property type="evidence" value="ECO:0007669"/>
    <property type="project" value="InterPro"/>
</dbReference>
<dbReference type="PRINTS" id="PR00778">
    <property type="entry name" value="HTHARSR"/>
</dbReference>
<comment type="caution">
    <text evidence="5">The sequence shown here is derived from an EMBL/GenBank/DDBJ whole genome shotgun (WGS) entry which is preliminary data.</text>
</comment>
<evidence type="ECO:0000256" key="2">
    <source>
        <dbReference type="ARBA" id="ARBA00023125"/>
    </source>
</evidence>
<proteinExistence type="predicted"/>
<dbReference type="InterPro" id="IPR036388">
    <property type="entry name" value="WH-like_DNA-bd_sf"/>
</dbReference>